<comment type="caution">
    <text evidence="2">The sequence shown here is derived from an EMBL/GenBank/DDBJ whole genome shotgun (WGS) entry which is preliminary data.</text>
</comment>
<name>A0A9P8Q683_WICPI</name>
<accession>A0A9P8Q683</accession>
<organism evidence="2 3">
    <name type="scientific">Wickerhamomyces pijperi</name>
    <name type="common">Yeast</name>
    <name type="synonym">Pichia pijperi</name>
    <dbReference type="NCBI Taxonomy" id="599730"/>
    <lineage>
        <taxon>Eukaryota</taxon>
        <taxon>Fungi</taxon>
        <taxon>Dikarya</taxon>
        <taxon>Ascomycota</taxon>
        <taxon>Saccharomycotina</taxon>
        <taxon>Saccharomycetes</taxon>
        <taxon>Phaffomycetales</taxon>
        <taxon>Wickerhamomycetaceae</taxon>
        <taxon>Wickerhamomyces</taxon>
    </lineage>
</organism>
<reference evidence="2" key="1">
    <citation type="journal article" date="2021" name="Open Biol.">
        <title>Shared evolutionary footprints suggest mitochondrial oxidative damage underlies multiple complex I losses in fungi.</title>
        <authorList>
            <person name="Schikora-Tamarit M.A."/>
            <person name="Marcet-Houben M."/>
            <person name="Nosek J."/>
            <person name="Gabaldon T."/>
        </authorList>
    </citation>
    <scope>NUCLEOTIDE SEQUENCE</scope>
    <source>
        <strain evidence="2">CBS2887</strain>
    </source>
</reference>
<protein>
    <submittedName>
        <fullName evidence="2">Uncharacterized protein</fullName>
    </submittedName>
</protein>
<sequence length="144" mass="16720">MQMSSNEWQLINPNHQIRNPTICGLITNPLAYNSRSGNRDHRWNDILHSTRQFKHDNNHRNGEMGDPTKSRSSPEEGIDPWVDTCTEAWFLATVSELQLQQLDKYPYSSTKGSTTSHGGDKYTCWYSRPISEDCEEHTKNRCYQ</sequence>
<evidence type="ECO:0000313" key="3">
    <source>
        <dbReference type="Proteomes" id="UP000774326"/>
    </source>
</evidence>
<dbReference type="Proteomes" id="UP000774326">
    <property type="component" value="Unassembled WGS sequence"/>
</dbReference>
<dbReference type="EMBL" id="JAEUBG010003037">
    <property type="protein sequence ID" value="KAH3683579.1"/>
    <property type="molecule type" value="Genomic_DNA"/>
</dbReference>
<evidence type="ECO:0000256" key="1">
    <source>
        <dbReference type="SAM" id="MobiDB-lite"/>
    </source>
</evidence>
<reference evidence="2" key="2">
    <citation type="submission" date="2021-01" db="EMBL/GenBank/DDBJ databases">
        <authorList>
            <person name="Schikora-Tamarit M.A."/>
        </authorList>
    </citation>
    <scope>NUCLEOTIDE SEQUENCE</scope>
    <source>
        <strain evidence="2">CBS2887</strain>
    </source>
</reference>
<keyword evidence="3" id="KW-1185">Reference proteome</keyword>
<proteinExistence type="predicted"/>
<feature type="compositionally biased region" description="Basic and acidic residues" evidence="1">
    <location>
        <begin position="53"/>
        <end position="74"/>
    </location>
</feature>
<evidence type="ECO:0000313" key="2">
    <source>
        <dbReference type="EMBL" id="KAH3683579.1"/>
    </source>
</evidence>
<feature type="region of interest" description="Disordered" evidence="1">
    <location>
        <begin position="50"/>
        <end position="80"/>
    </location>
</feature>
<gene>
    <name evidence="2" type="ORF">WICPIJ_005426</name>
</gene>
<dbReference type="AlphaFoldDB" id="A0A9P8Q683"/>